<dbReference type="STRING" id="1423806.FD15_GL002299"/>
<dbReference type="GO" id="GO:0016757">
    <property type="term" value="F:glycosyltransferase activity"/>
    <property type="evidence" value="ECO:0007669"/>
    <property type="project" value="UniProtKB-KW"/>
</dbReference>
<evidence type="ECO:0000256" key="2">
    <source>
        <dbReference type="ARBA" id="ARBA00022679"/>
    </source>
</evidence>
<dbReference type="EMBL" id="AYZF01000004">
    <property type="protein sequence ID" value="KRN07352.1"/>
    <property type="molecule type" value="Genomic_DNA"/>
</dbReference>
<dbReference type="PANTHER" id="PTHR12526:SF629">
    <property type="entry name" value="TEICHURONIC ACID BIOSYNTHESIS GLYCOSYLTRANSFERASE TUAH-RELATED"/>
    <property type="match status" value="1"/>
</dbReference>
<proteinExistence type="predicted"/>
<dbReference type="Gene3D" id="3.40.50.2000">
    <property type="entry name" value="Glycogen Phosphorylase B"/>
    <property type="match status" value="2"/>
</dbReference>
<keyword evidence="1" id="KW-0328">Glycosyltransferase</keyword>
<evidence type="ECO:0000313" key="4">
    <source>
        <dbReference type="EMBL" id="KRN07352.1"/>
    </source>
</evidence>
<dbReference type="PANTHER" id="PTHR12526">
    <property type="entry name" value="GLYCOSYLTRANSFERASE"/>
    <property type="match status" value="1"/>
</dbReference>
<organism evidence="4 5">
    <name type="scientific">Liquorilactobacillus sucicola DSM 21376 = JCM 15457</name>
    <dbReference type="NCBI Taxonomy" id="1423806"/>
    <lineage>
        <taxon>Bacteria</taxon>
        <taxon>Bacillati</taxon>
        <taxon>Bacillota</taxon>
        <taxon>Bacilli</taxon>
        <taxon>Lactobacillales</taxon>
        <taxon>Lactobacillaceae</taxon>
        <taxon>Liquorilactobacillus</taxon>
    </lineage>
</organism>
<gene>
    <name evidence="4" type="ORF">FD15_GL002299</name>
</gene>
<accession>A0A023D001</accession>
<name>A0A023D001_9LACO</name>
<dbReference type="AlphaFoldDB" id="A0A023D001"/>
<dbReference type="Pfam" id="PF00534">
    <property type="entry name" value="Glycos_transf_1"/>
    <property type="match status" value="1"/>
</dbReference>
<keyword evidence="5" id="KW-1185">Reference proteome</keyword>
<feature type="domain" description="Glycosyl transferase family 1" evidence="3">
    <location>
        <begin position="316"/>
        <end position="473"/>
    </location>
</feature>
<comment type="caution">
    <text evidence="4">The sequence shown here is derived from an EMBL/GenBank/DDBJ whole genome shotgun (WGS) entry which is preliminary data.</text>
</comment>
<dbReference type="SUPFAM" id="SSF53756">
    <property type="entry name" value="UDP-Glycosyltransferase/glycogen phosphorylase"/>
    <property type="match status" value="1"/>
</dbReference>
<dbReference type="InterPro" id="IPR001296">
    <property type="entry name" value="Glyco_trans_1"/>
</dbReference>
<dbReference type="RefSeq" id="WP_034989970.1">
    <property type="nucleotide sequence ID" value="NZ_AYZF01000004.1"/>
</dbReference>
<reference evidence="4 5" key="1">
    <citation type="journal article" date="2015" name="Genome Announc.">
        <title>Expanding the biotechnology potential of lactobacilli through comparative genomics of 213 strains and associated genera.</title>
        <authorList>
            <person name="Sun Z."/>
            <person name="Harris H.M."/>
            <person name="McCann A."/>
            <person name="Guo C."/>
            <person name="Argimon S."/>
            <person name="Zhang W."/>
            <person name="Yang X."/>
            <person name="Jeffery I.B."/>
            <person name="Cooney J.C."/>
            <person name="Kagawa T.F."/>
            <person name="Liu W."/>
            <person name="Song Y."/>
            <person name="Salvetti E."/>
            <person name="Wrobel A."/>
            <person name="Rasinkangas P."/>
            <person name="Parkhill J."/>
            <person name="Rea M.C."/>
            <person name="O'Sullivan O."/>
            <person name="Ritari J."/>
            <person name="Douillard F.P."/>
            <person name="Paul Ross R."/>
            <person name="Yang R."/>
            <person name="Briner A.E."/>
            <person name="Felis G.E."/>
            <person name="de Vos W.M."/>
            <person name="Barrangou R."/>
            <person name="Klaenhammer T.R."/>
            <person name="Caufield P.W."/>
            <person name="Cui Y."/>
            <person name="Zhang H."/>
            <person name="O'Toole P.W."/>
        </authorList>
    </citation>
    <scope>NUCLEOTIDE SEQUENCE [LARGE SCALE GENOMIC DNA]</scope>
    <source>
        <strain evidence="4 5">DSM 21376</strain>
    </source>
</reference>
<evidence type="ECO:0000259" key="3">
    <source>
        <dbReference type="Pfam" id="PF00534"/>
    </source>
</evidence>
<evidence type="ECO:0000256" key="1">
    <source>
        <dbReference type="ARBA" id="ARBA00022676"/>
    </source>
</evidence>
<evidence type="ECO:0000313" key="5">
    <source>
        <dbReference type="Proteomes" id="UP000050961"/>
    </source>
</evidence>
<dbReference type="OrthoDB" id="570545at2"/>
<dbReference type="Proteomes" id="UP000050961">
    <property type="component" value="Unassembled WGS sequence"/>
</dbReference>
<dbReference type="PATRIC" id="fig|1423806.3.peg.2352"/>
<sequence length="503" mass="58566">MHYFITSQFDLLTSAIEIAEVQRLKIFDEIKEPAKIVTRNFILDGESILKKLGISGRVINLFQYFQKVTSKDNGEYGTNQLIKELLDDQNFKVKGLSGYRKGKLRISIFINQNKVYYVNYLDQFGFTDRRDFYDRNRLSYSEFFDDGGKLITRSYYDIYGKIILTYHFRGGPSNQPVLTLIQLKHQNKLWQFDNENELMAYFLDCLAAEDAHAVFYSDREDICVPAFKLMQKSAKRYVILHSAFTEDAKVTGNLYPYVKQVFDLGDKLNGIISSTVHESKDIKERLPEIKSYAIPVSYLEDELFHECPNFEERIPFQLIAVARLTHVKQLDHLINTVILLHQKVPDVDLKIYGYKDNWNNYEEASKLQKIVERGNAQSYIHFCGYRHDLSSVYQKADLEVLTSAYEGFAMAVMEALGHRCPVVSYNINYGPGEMISDDVNGRLLPENDTFTLYRTLLFLLQNRKVLKSYSKQALTKMDRYSYSNLKVIWNSFIESEGIRYGRP</sequence>
<dbReference type="eggNOG" id="COG0438">
    <property type="taxonomic scope" value="Bacteria"/>
</dbReference>
<protein>
    <recommendedName>
        <fullName evidence="3">Glycosyl transferase family 1 domain-containing protein</fullName>
    </recommendedName>
</protein>
<keyword evidence="2" id="KW-0808">Transferase</keyword>